<dbReference type="Proteomes" id="UP000521872">
    <property type="component" value="Unassembled WGS sequence"/>
</dbReference>
<feature type="chain" id="PRO_5034765450" evidence="1">
    <location>
        <begin position="24"/>
        <end position="595"/>
    </location>
</feature>
<protein>
    <submittedName>
        <fullName evidence="2">Uncharacterized protein</fullName>
    </submittedName>
</protein>
<evidence type="ECO:0000256" key="1">
    <source>
        <dbReference type="SAM" id="SignalP"/>
    </source>
</evidence>
<dbReference type="PANTHER" id="PTHR35204:SF1">
    <property type="entry name" value="ENTEROTOXIN"/>
    <property type="match status" value="1"/>
</dbReference>
<keyword evidence="1" id="KW-0732">Signal</keyword>
<accession>A0A8H4QNA9</accession>
<feature type="signal peptide" evidence="1">
    <location>
        <begin position="1"/>
        <end position="23"/>
    </location>
</feature>
<dbReference type="AlphaFoldDB" id="A0A8H4QNA9"/>
<dbReference type="EMBL" id="JAACJL010000045">
    <property type="protein sequence ID" value="KAF4613968.1"/>
    <property type="molecule type" value="Genomic_DNA"/>
</dbReference>
<proteinExistence type="predicted"/>
<dbReference type="PANTHER" id="PTHR35204">
    <property type="entry name" value="YALI0A21131P"/>
    <property type="match status" value="1"/>
</dbReference>
<comment type="caution">
    <text evidence="2">The sequence shown here is derived from an EMBL/GenBank/DDBJ whole genome shotgun (WGS) entry which is preliminary data.</text>
</comment>
<sequence>MHSSGHILVTAVGLSLLASAVYAGHATSAEQTILRADSNKSWVFDKDTSKSGIATTSHDRDSWDFDEEPPANSTTNLVFNTASSLLLHWPNTRYRNGHTVVPATIPVGTLLYHGSSTKRIPTGPEWVATDHDHAYTYCRSIGENNSGCWHLTLVVTGPLKLLYFDGSSAAKMEGGPLDAQDLITWGRVEPDMVWQEQERIARLCKWGEQYGLDGFLRMSVDFEIMLCDFHAKVEPILFLNILSADSGAPNDTIEHHAQGPPLAVNLNATQKPLLVQSLFRCLESGSWYNDSPDPRIKIDYASLISFYDSELFPSLQGGRLKKNASRLSHNLATISGADTRTFHRTLDTILRSAQRNPSGIDWQSQFKVITNAYADRLEVLRYLLINATTTSNTLAGGSEAKTNETLKQAHRHISTMIGPFVLYKFIPPQNTDNVSAANLTWATPIFKLCARTRTEYIETKLHEKLTYSELLLLNSLKDVSKEICRVLVGLWAEGIDSGLYEPGASSRHLRQVQQYPRARHSALDLANKWRGKIEKLMDWLDWTVWLRCPSNCSFEEMCYLPTWPFFFRNDEADPQPRCIRKVESFEFKDPDEFLL</sequence>
<keyword evidence="3" id="KW-1185">Reference proteome</keyword>
<dbReference type="InterPro" id="IPR038921">
    <property type="entry name" value="YOR389W-like"/>
</dbReference>
<organism evidence="2 3">
    <name type="scientific">Agrocybe pediades</name>
    <dbReference type="NCBI Taxonomy" id="84607"/>
    <lineage>
        <taxon>Eukaryota</taxon>
        <taxon>Fungi</taxon>
        <taxon>Dikarya</taxon>
        <taxon>Basidiomycota</taxon>
        <taxon>Agaricomycotina</taxon>
        <taxon>Agaricomycetes</taxon>
        <taxon>Agaricomycetidae</taxon>
        <taxon>Agaricales</taxon>
        <taxon>Agaricineae</taxon>
        <taxon>Strophariaceae</taxon>
        <taxon>Agrocybe</taxon>
    </lineage>
</organism>
<gene>
    <name evidence="2" type="ORF">D9613_008062</name>
</gene>
<reference evidence="2 3" key="1">
    <citation type="submission" date="2019-12" db="EMBL/GenBank/DDBJ databases">
        <authorList>
            <person name="Floudas D."/>
            <person name="Bentzer J."/>
            <person name="Ahren D."/>
            <person name="Johansson T."/>
            <person name="Persson P."/>
            <person name="Tunlid A."/>
        </authorList>
    </citation>
    <scope>NUCLEOTIDE SEQUENCE [LARGE SCALE GENOMIC DNA]</scope>
    <source>
        <strain evidence="2 3">CBS 102.39</strain>
    </source>
</reference>
<name>A0A8H4QNA9_9AGAR</name>
<evidence type="ECO:0000313" key="2">
    <source>
        <dbReference type="EMBL" id="KAF4613968.1"/>
    </source>
</evidence>
<evidence type="ECO:0000313" key="3">
    <source>
        <dbReference type="Proteomes" id="UP000521872"/>
    </source>
</evidence>